<name>A0A387BQA8_9MICO</name>
<protein>
    <submittedName>
        <fullName evidence="7">YhgE/Pip domain-containing protein</fullName>
    </submittedName>
</protein>
<proteinExistence type="predicted"/>
<keyword evidence="3 5" id="KW-1133">Transmembrane helix</keyword>
<feature type="transmembrane region" description="Helical" evidence="5">
    <location>
        <begin position="557"/>
        <end position="576"/>
    </location>
</feature>
<dbReference type="InterPro" id="IPR017500">
    <property type="entry name" value="Phage_infect_YhgE_N"/>
</dbReference>
<feature type="transmembrane region" description="Helical" evidence="5">
    <location>
        <begin position="675"/>
        <end position="695"/>
    </location>
</feature>
<dbReference type="GO" id="GO:0016020">
    <property type="term" value="C:membrane"/>
    <property type="evidence" value="ECO:0007669"/>
    <property type="project" value="UniProtKB-SubCell"/>
</dbReference>
<dbReference type="Gene3D" id="1.10.287.950">
    <property type="entry name" value="Methyl-accepting chemotaxis protein"/>
    <property type="match status" value="2"/>
</dbReference>
<evidence type="ECO:0000256" key="4">
    <source>
        <dbReference type="ARBA" id="ARBA00023136"/>
    </source>
</evidence>
<organism evidence="7 8">
    <name type="scientific">Gryllotalpicola protaetiae</name>
    <dbReference type="NCBI Taxonomy" id="2419771"/>
    <lineage>
        <taxon>Bacteria</taxon>
        <taxon>Bacillati</taxon>
        <taxon>Actinomycetota</taxon>
        <taxon>Actinomycetes</taxon>
        <taxon>Micrococcales</taxon>
        <taxon>Microbacteriaceae</taxon>
        <taxon>Gryllotalpicola</taxon>
    </lineage>
</organism>
<feature type="transmembrane region" description="Helical" evidence="5">
    <location>
        <begin position="20"/>
        <end position="38"/>
    </location>
</feature>
<dbReference type="NCBIfam" id="TIGR03057">
    <property type="entry name" value="xxxLxxG_by_4"/>
    <property type="match status" value="4"/>
</dbReference>
<evidence type="ECO:0000256" key="3">
    <source>
        <dbReference type="ARBA" id="ARBA00022989"/>
    </source>
</evidence>
<dbReference type="EMBL" id="CP032624">
    <property type="protein sequence ID" value="AYG04254.1"/>
    <property type="molecule type" value="Genomic_DNA"/>
</dbReference>
<dbReference type="InterPro" id="IPR017501">
    <property type="entry name" value="Phage_infect_YhgE_C"/>
</dbReference>
<keyword evidence="4 5" id="KW-0472">Membrane</keyword>
<dbReference type="KEGG" id="gry:D7I44_12425"/>
<gene>
    <name evidence="7" type="ORF">D7I44_12425</name>
</gene>
<reference evidence="7 8" key="1">
    <citation type="submission" date="2018-09" db="EMBL/GenBank/DDBJ databases">
        <title>Genome sequencing of strain 2DFW10M-5.</title>
        <authorList>
            <person name="Heo J."/>
            <person name="Kim S.-J."/>
            <person name="Kwon S.-W."/>
        </authorList>
    </citation>
    <scope>NUCLEOTIDE SEQUENCE [LARGE SCALE GENOMIC DNA]</scope>
    <source>
        <strain evidence="7 8">2DFW10M-5</strain>
    </source>
</reference>
<evidence type="ECO:0000256" key="2">
    <source>
        <dbReference type="ARBA" id="ARBA00022692"/>
    </source>
</evidence>
<sequence length="710" mass="70321">MAKRLPATATDRKRNRAVRVAIGAIACIPLIYGGALVWSNQDPTHRLDEVPAAVVNLDQPVSSDGDTVAVGKSVTANLLDDDSDQDFAWTKTDAAEARAGLKDGRFLAVLTLPKDLSQNAVSMGSSDPMDARGSTVTITTNDAENFIMGTIAKSVGTAITQSASQSVSADYLRQVYVGFNDLGTQLNTASDGAQQLASGADELKSGTAQLSSGAAQSAAGAQQLTSGLGSLSSGAQSLATGTSQVASGASSLASGSQSLATGADTLSGGLAQLNSTANDPSTGVQAAASQLAAGAQQLATGLNGDGTAANPGYIAGVNGLAESCAQLRIAGLAGSGTPAGQLCAAIDTIAGTTSTGAHQNSDALSAAATALAGGTAQLDAEAPALANGIAQASAGAAQLGGKLHDAASGAQSLASGAHQSATGAQQLAAAAAQAHDGAAQLSAGTAQLADGAQSADSGAATLASGSGELAGKLADGAKSVPSFTAAEKAHLSKVASQPVSLEATHLNPVPAYGYGLAPYFMSLGMWVGGLAIYMVLRAIPRRSIEKGRPGWVSALLGYARGAGVALAQAAGMYLIVTLGVGVHPAHPVGLALFLGLAGLAFTAVNHALMIVFGSRGRFLGLLLIVLQLSAAGATYPIQTTPGFFQFLHGLLPLTYAVDAIRSLIAGGTAGVGQGALAMVCWLIATLAVSVGVTAYRKIRKVDLVLPDFAI</sequence>
<feature type="domain" description="ABC-2 type transporter transmembrane" evidence="6">
    <location>
        <begin position="482"/>
        <end position="689"/>
    </location>
</feature>
<dbReference type="InterPro" id="IPR023908">
    <property type="entry name" value="xxxLxxG_rpt"/>
</dbReference>
<keyword evidence="8" id="KW-1185">Reference proteome</keyword>
<dbReference type="PANTHER" id="PTHR43077:SF5">
    <property type="entry name" value="PHAGE INFECTION PROTEIN"/>
    <property type="match status" value="1"/>
</dbReference>
<dbReference type="Proteomes" id="UP000275069">
    <property type="component" value="Chromosome"/>
</dbReference>
<dbReference type="InterPro" id="IPR051328">
    <property type="entry name" value="T7SS_ABC-Transporter"/>
</dbReference>
<comment type="subcellular location">
    <subcellularLocation>
        <location evidence="1">Membrane</location>
        <topology evidence="1">Multi-pass membrane protein</topology>
    </subcellularLocation>
</comment>
<dbReference type="Pfam" id="PF12698">
    <property type="entry name" value="ABC2_membrane_3"/>
    <property type="match status" value="1"/>
</dbReference>
<feature type="transmembrane region" description="Helical" evidence="5">
    <location>
        <begin position="516"/>
        <end position="536"/>
    </location>
</feature>
<evidence type="ECO:0000256" key="5">
    <source>
        <dbReference type="SAM" id="Phobius"/>
    </source>
</evidence>
<dbReference type="InterPro" id="IPR013525">
    <property type="entry name" value="ABC2_TM"/>
</dbReference>
<evidence type="ECO:0000259" key="6">
    <source>
        <dbReference type="Pfam" id="PF12698"/>
    </source>
</evidence>
<feature type="transmembrane region" description="Helical" evidence="5">
    <location>
        <begin position="618"/>
        <end position="637"/>
    </location>
</feature>
<dbReference type="PANTHER" id="PTHR43077">
    <property type="entry name" value="TRANSPORT PERMEASE YVFS-RELATED"/>
    <property type="match status" value="1"/>
</dbReference>
<dbReference type="GO" id="GO:0140359">
    <property type="term" value="F:ABC-type transporter activity"/>
    <property type="evidence" value="ECO:0007669"/>
    <property type="project" value="InterPro"/>
</dbReference>
<dbReference type="OrthoDB" id="9811483at2"/>
<dbReference type="NCBIfam" id="TIGR03061">
    <property type="entry name" value="pip_yhgE_Nterm"/>
    <property type="match status" value="1"/>
</dbReference>
<evidence type="ECO:0000313" key="7">
    <source>
        <dbReference type="EMBL" id="AYG04254.1"/>
    </source>
</evidence>
<feature type="transmembrane region" description="Helical" evidence="5">
    <location>
        <begin position="588"/>
        <end position="611"/>
    </location>
</feature>
<evidence type="ECO:0000256" key="1">
    <source>
        <dbReference type="ARBA" id="ARBA00004141"/>
    </source>
</evidence>
<accession>A0A387BQA8</accession>
<keyword evidence="2 5" id="KW-0812">Transmembrane</keyword>
<evidence type="ECO:0000313" key="8">
    <source>
        <dbReference type="Proteomes" id="UP000275069"/>
    </source>
</evidence>
<dbReference type="NCBIfam" id="TIGR03062">
    <property type="entry name" value="pip_yhgE_Cterm"/>
    <property type="match status" value="1"/>
</dbReference>
<dbReference type="AlphaFoldDB" id="A0A387BQA8"/>
<dbReference type="RefSeq" id="WP_120789784.1">
    <property type="nucleotide sequence ID" value="NZ_CP032624.1"/>
</dbReference>